<comment type="caution">
    <text evidence="1">The sequence shown here is derived from an EMBL/GenBank/DDBJ whole genome shotgun (WGS) entry which is preliminary data.</text>
</comment>
<accession>A0A0R2B3P0</accession>
<dbReference type="EMBL" id="AYYN01000166">
    <property type="protein sequence ID" value="KRM71115.1"/>
    <property type="molecule type" value="Genomic_DNA"/>
</dbReference>
<dbReference type="PATRIC" id="fig|1423772.3.peg.1589"/>
<dbReference type="Proteomes" id="UP000051612">
    <property type="component" value="Unassembled WGS sequence"/>
</dbReference>
<evidence type="ECO:0000313" key="1">
    <source>
        <dbReference type="EMBL" id="KRM71115.1"/>
    </source>
</evidence>
<name>A0A0R2B3P0_9LACO</name>
<dbReference type="AlphaFoldDB" id="A0A0R2B3P0"/>
<evidence type="ECO:0000313" key="2">
    <source>
        <dbReference type="Proteomes" id="UP000051612"/>
    </source>
</evidence>
<proteinExistence type="predicted"/>
<protein>
    <submittedName>
        <fullName evidence="1">Uncharacterized protein</fullName>
    </submittedName>
</protein>
<reference evidence="1 2" key="1">
    <citation type="journal article" date="2015" name="Genome Announc.">
        <title>Expanding the biotechnology potential of lactobacilli through comparative genomics of 213 strains and associated genera.</title>
        <authorList>
            <person name="Sun Z."/>
            <person name="Harris H.M."/>
            <person name="McCann A."/>
            <person name="Guo C."/>
            <person name="Argimon S."/>
            <person name="Zhang W."/>
            <person name="Yang X."/>
            <person name="Jeffery I.B."/>
            <person name="Cooney J.C."/>
            <person name="Kagawa T.F."/>
            <person name="Liu W."/>
            <person name="Song Y."/>
            <person name="Salvetti E."/>
            <person name="Wrobel A."/>
            <person name="Rasinkangas P."/>
            <person name="Parkhill J."/>
            <person name="Rea M.C."/>
            <person name="O'Sullivan O."/>
            <person name="Ritari J."/>
            <person name="Douillard F.P."/>
            <person name="Paul Ross R."/>
            <person name="Yang R."/>
            <person name="Briner A.E."/>
            <person name="Felis G.E."/>
            <person name="de Vos W.M."/>
            <person name="Barrangou R."/>
            <person name="Klaenhammer T.R."/>
            <person name="Caufield P.W."/>
            <person name="Cui Y."/>
            <person name="Zhang H."/>
            <person name="O'Toole P.W."/>
        </authorList>
    </citation>
    <scope>NUCLEOTIDE SEQUENCE [LARGE SCALE GENOMIC DNA]</scope>
    <source>
        <strain evidence="1 2">DSM 20452</strain>
    </source>
</reference>
<gene>
    <name evidence="1" type="ORF">FC48_GL001489</name>
</gene>
<organism evidence="1 2">
    <name type="scientific">Ligilactobacillus murinus DSM 20452 = NBRC 14221</name>
    <dbReference type="NCBI Taxonomy" id="1423772"/>
    <lineage>
        <taxon>Bacteria</taxon>
        <taxon>Bacillati</taxon>
        <taxon>Bacillota</taxon>
        <taxon>Bacilli</taxon>
        <taxon>Lactobacillales</taxon>
        <taxon>Lactobacillaceae</taxon>
        <taxon>Ligilactobacillus</taxon>
    </lineage>
</organism>
<sequence length="83" mass="9993">MDSEERYELMKFHGKIEQTHTLKRDKDGNLDRSGDGYVYFNDIEELVFDKATESDKKCMRERIKEEMMICDSPVTGWWMQYIT</sequence>